<keyword evidence="2" id="KW-1185">Reference proteome</keyword>
<evidence type="ECO:0000313" key="1">
    <source>
        <dbReference type="EMBL" id="SMX27308.1"/>
    </source>
</evidence>
<dbReference type="RefSeq" id="WP_133840677.1">
    <property type="nucleotide sequence ID" value="NZ_FXXP01000001.1"/>
</dbReference>
<sequence length="72" mass="8269">MGERKKPMNLAMSERTRSKIEALKERLDSDSLSEVIRRSVELLEILSDRQSNGDTIVLRTPEGKETEVIILR</sequence>
<organism evidence="1 2">
    <name type="scientific">Pelagimonas phthalicica</name>
    <dbReference type="NCBI Taxonomy" id="1037362"/>
    <lineage>
        <taxon>Bacteria</taxon>
        <taxon>Pseudomonadati</taxon>
        <taxon>Pseudomonadota</taxon>
        <taxon>Alphaproteobacteria</taxon>
        <taxon>Rhodobacterales</taxon>
        <taxon>Roseobacteraceae</taxon>
        <taxon>Pelagimonas</taxon>
    </lineage>
</organism>
<protein>
    <recommendedName>
        <fullName evidence="3">Ribbon-helix-helix protein CopG domain-containing protein</fullName>
    </recommendedName>
</protein>
<accession>A0A238J9H4</accession>
<dbReference type="Proteomes" id="UP000225972">
    <property type="component" value="Unassembled WGS sequence"/>
</dbReference>
<dbReference type="EMBL" id="FXXP01000001">
    <property type="protein sequence ID" value="SMX27308.1"/>
    <property type="molecule type" value="Genomic_DNA"/>
</dbReference>
<evidence type="ECO:0008006" key="3">
    <source>
        <dbReference type="Google" id="ProtNLM"/>
    </source>
</evidence>
<gene>
    <name evidence="1" type="ORF">TRP8649_01411</name>
</gene>
<evidence type="ECO:0000313" key="2">
    <source>
        <dbReference type="Proteomes" id="UP000225972"/>
    </source>
</evidence>
<name>A0A238J9H4_9RHOB</name>
<dbReference type="AlphaFoldDB" id="A0A238J9H4"/>
<proteinExistence type="predicted"/>
<reference evidence="2" key="1">
    <citation type="submission" date="2017-05" db="EMBL/GenBank/DDBJ databases">
        <authorList>
            <person name="Rodrigo-Torres L."/>
            <person name="Arahal R. D."/>
            <person name="Lucena T."/>
        </authorList>
    </citation>
    <scope>NUCLEOTIDE SEQUENCE [LARGE SCALE GENOMIC DNA]</scope>
    <source>
        <strain evidence="2">CECT 8649</strain>
    </source>
</reference>